<dbReference type="Pfam" id="PF12680">
    <property type="entry name" value="SnoaL_2"/>
    <property type="match status" value="1"/>
</dbReference>
<dbReference type="OrthoDB" id="7061942at2"/>
<dbReference type="InterPro" id="IPR032710">
    <property type="entry name" value="NTF2-like_dom_sf"/>
</dbReference>
<dbReference type="SUPFAM" id="SSF54427">
    <property type="entry name" value="NTF2-like"/>
    <property type="match status" value="1"/>
</dbReference>
<dbReference type="AlphaFoldDB" id="A0A1Q2M546"/>
<dbReference type="PANTHER" id="PTHR41252:SF1">
    <property type="entry name" value="BLR2505 PROTEIN"/>
    <property type="match status" value="1"/>
</dbReference>
<feature type="domain" description="SnoaL-like" evidence="1">
    <location>
        <begin position="10"/>
        <end position="117"/>
    </location>
</feature>
<dbReference type="PANTHER" id="PTHR41252">
    <property type="entry name" value="BLR2505 PROTEIN"/>
    <property type="match status" value="1"/>
</dbReference>
<dbReference type="STRING" id="260552.Mag101_08480"/>
<sequence length="133" mass="15072">MSGVANRKVVEDFWRCFSATDTDGARALLHEDVTWRAMGQQGGLPISGEMDLDGILALMQSVRESSKDGLALKMLEWTLDGERVAVEMEGLAHMNNGKTYNNRYHFLVIVHDGKILRLREYGDTDQVRRVFLE</sequence>
<gene>
    <name evidence="2" type="ORF">Mag101_08480</name>
</gene>
<name>A0A1Q2M546_9GAMM</name>
<dbReference type="EMBL" id="CP019650">
    <property type="protein sequence ID" value="AQQ67668.1"/>
    <property type="molecule type" value="Genomic_DNA"/>
</dbReference>
<organism evidence="2 3">
    <name type="scientific">Microbulbifer agarilyticus</name>
    <dbReference type="NCBI Taxonomy" id="260552"/>
    <lineage>
        <taxon>Bacteria</taxon>
        <taxon>Pseudomonadati</taxon>
        <taxon>Pseudomonadota</taxon>
        <taxon>Gammaproteobacteria</taxon>
        <taxon>Cellvibrionales</taxon>
        <taxon>Microbulbiferaceae</taxon>
        <taxon>Microbulbifer</taxon>
    </lineage>
</organism>
<evidence type="ECO:0000259" key="1">
    <source>
        <dbReference type="Pfam" id="PF12680"/>
    </source>
</evidence>
<accession>A0A1Q2M546</accession>
<reference evidence="2" key="1">
    <citation type="submission" date="2017-02" db="EMBL/GenBank/DDBJ databases">
        <title>Genome of Microbulbifer agarilyticus GP101.</title>
        <authorList>
            <person name="Jung J."/>
            <person name="Bae S.S."/>
            <person name="Baek K."/>
        </authorList>
    </citation>
    <scope>NUCLEOTIDE SEQUENCE [LARGE SCALE GENOMIC DNA]</scope>
    <source>
        <strain evidence="2">GP101</strain>
    </source>
</reference>
<dbReference type="Proteomes" id="UP000188219">
    <property type="component" value="Chromosome"/>
</dbReference>
<dbReference type="Gene3D" id="3.10.450.50">
    <property type="match status" value="1"/>
</dbReference>
<protein>
    <recommendedName>
        <fullName evidence="1">SnoaL-like domain-containing protein</fullName>
    </recommendedName>
</protein>
<evidence type="ECO:0000313" key="2">
    <source>
        <dbReference type="EMBL" id="AQQ67668.1"/>
    </source>
</evidence>
<dbReference type="KEGG" id="maga:Mag101_08480"/>
<evidence type="ECO:0000313" key="3">
    <source>
        <dbReference type="Proteomes" id="UP000188219"/>
    </source>
</evidence>
<proteinExistence type="predicted"/>
<dbReference type="InterPro" id="IPR037401">
    <property type="entry name" value="SnoaL-like"/>
</dbReference>
<keyword evidence="3" id="KW-1185">Reference proteome</keyword>